<sequence>MEEISGLVFSRGLSAAEWQQVSRKRQLGKYLKLAPGVYVPAGVFAEAPPWERHRLSVLAVGASGTHILAGISAAALWGMWVYIVDDAPVEYYVTQGRVRPQEVGMRFRGRLPQGHRITGQRATVTSIPRTIIDLARFHGFEACFMAMTWAFRNNRCTPEDIRSALMPPLGVTDLVEQVLREVDSRVESALEAFLLAQARKDGRLRLTPQPSIMDSRGTLRRADFQVERTRYFIEVSSLGKYGITDDEKNIKLRKEKRRTDGLSNAGYLVLNYAAW</sequence>
<accession>L1MHZ3</accession>
<evidence type="ECO:0008006" key="3">
    <source>
        <dbReference type="Google" id="ProtNLM"/>
    </source>
</evidence>
<dbReference type="PATRIC" id="fig|1035195.3.peg.804"/>
<dbReference type="RefSeq" id="WP_006063142.1">
    <property type="nucleotide sequence ID" value="NZ_KB290830.1"/>
</dbReference>
<dbReference type="STRING" id="1035195.HMPREF9997_00901"/>
<proteinExistence type="predicted"/>
<organism evidence="1 2">
    <name type="scientific">Corynebacterium durum F0235</name>
    <dbReference type="NCBI Taxonomy" id="1035195"/>
    <lineage>
        <taxon>Bacteria</taxon>
        <taxon>Bacillati</taxon>
        <taxon>Actinomycetota</taxon>
        <taxon>Actinomycetes</taxon>
        <taxon>Mycobacteriales</taxon>
        <taxon>Corynebacteriaceae</taxon>
        <taxon>Corynebacterium</taxon>
    </lineage>
</organism>
<name>L1MHZ3_9CORY</name>
<evidence type="ECO:0000313" key="1">
    <source>
        <dbReference type="EMBL" id="EKX90837.1"/>
    </source>
</evidence>
<protein>
    <recommendedName>
        <fullName evidence="3">AbiEi antitoxin C-terminal domain-containing protein</fullName>
    </recommendedName>
</protein>
<evidence type="ECO:0000313" key="2">
    <source>
        <dbReference type="Proteomes" id="UP000010445"/>
    </source>
</evidence>
<keyword evidence="2" id="KW-1185">Reference proteome</keyword>
<dbReference type="Proteomes" id="UP000010445">
    <property type="component" value="Unassembled WGS sequence"/>
</dbReference>
<dbReference type="OrthoDB" id="4775361at2"/>
<dbReference type="HOGENOM" id="CLU_932898_0_0_11"/>
<gene>
    <name evidence="1" type="ORF">HMPREF9997_00901</name>
</gene>
<dbReference type="eggNOG" id="COG5340">
    <property type="taxonomic scope" value="Bacteria"/>
</dbReference>
<dbReference type="AlphaFoldDB" id="L1MHZ3"/>
<reference evidence="1 2" key="1">
    <citation type="submission" date="2012-05" db="EMBL/GenBank/DDBJ databases">
        <authorList>
            <person name="Weinstock G."/>
            <person name="Sodergren E."/>
            <person name="Lobos E.A."/>
            <person name="Fulton L."/>
            <person name="Fulton R."/>
            <person name="Courtney L."/>
            <person name="Fronick C."/>
            <person name="O'Laughlin M."/>
            <person name="Godfrey J."/>
            <person name="Wilson R.M."/>
            <person name="Miner T."/>
            <person name="Farmer C."/>
            <person name="Delehaunty K."/>
            <person name="Cordes M."/>
            <person name="Minx P."/>
            <person name="Tomlinson C."/>
            <person name="Chen J."/>
            <person name="Wollam A."/>
            <person name="Pepin K.H."/>
            <person name="Bhonagiri V."/>
            <person name="Zhang X."/>
            <person name="Suruliraj S."/>
            <person name="Warren W."/>
            <person name="Mitreva M."/>
            <person name="Mardis E.R."/>
            <person name="Wilson R.K."/>
        </authorList>
    </citation>
    <scope>NUCLEOTIDE SEQUENCE [LARGE SCALE GENOMIC DNA]</scope>
    <source>
        <strain evidence="1 2">F0235</strain>
    </source>
</reference>
<comment type="caution">
    <text evidence="1">The sequence shown here is derived from an EMBL/GenBank/DDBJ whole genome shotgun (WGS) entry which is preliminary data.</text>
</comment>
<dbReference type="EMBL" id="AMEM01000016">
    <property type="protein sequence ID" value="EKX90837.1"/>
    <property type="molecule type" value="Genomic_DNA"/>
</dbReference>